<evidence type="ECO:0000256" key="1">
    <source>
        <dbReference type="SAM" id="Phobius"/>
    </source>
</evidence>
<evidence type="ECO:0000313" key="2">
    <source>
        <dbReference type="EMBL" id="KAK1443439.1"/>
    </source>
</evidence>
<feature type="transmembrane region" description="Helical" evidence="1">
    <location>
        <begin position="117"/>
        <end position="136"/>
    </location>
</feature>
<gene>
    <name evidence="2" type="ORF">BgAZ_203150</name>
</gene>
<comment type="caution">
    <text evidence="2">The sequence shown here is derived from an EMBL/GenBank/DDBJ whole genome shotgun (WGS) entry which is preliminary data.</text>
</comment>
<dbReference type="AlphaFoldDB" id="A0AAD8LM89"/>
<dbReference type="Proteomes" id="UP001230268">
    <property type="component" value="Unassembled WGS sequence"/>
</dbReference>
<keyword evidence="3" id="KW-1185">Reference proteome</keyword>
<feature type="transmembrane region" description="Helical" evidence="1">
    <location>
        <begin position="41"/>
        <end position="63"/>
    </location>
</feature>
<sequence>MLTNPQRLIRGVLKFYWWFNGIKEGEVKNHNNTMPILQIEFITDLVQSMLFPTVVDMCHFVIFRDRVFVSSTASFQYCEQLSWITAIHHLGAACGGILAWGVSYWKLERYLHKVPKFASLFLFFHMIYFLRVLRLNSMWCHIIWHGVYYVVYSFSQIAACNVMVTSVGKKQTGMYLTISSAVAKLGNISGPATLIMVSMLSPTSIQQFKSSFRMNNADIAYLFVLLLCMVRAWHALQLENPYEKETRWSRKDQTAPVLPSTNENNTNVAVTPSIDKLDALESQSEIVNERYRILPYVIFSVNILSLIGAGLSIRFMFMYLLVKFNLQYRIMWFANMCVPIASTVGLFVIDKEARKYGKLVTILTSKLIALALLYAFIKVQNPTVVLFVYVLRFAFQNTPMALKTTIMLKYSSESAKGYWLASDQISRVIMFGSTILGGHLAKNAGLEYCFKSTMVFYAASQLLLLPCVFLFPDV</sequence>
<dbReference type="PANTHER" id="PTHR23525">
    <property type="entry name" value="TRANSPORTER, PUTATIVE-RELATED"/>
    <property type="match status" value="1"/>
</dbReference>
<feature type="transmembrane region" description="Helical" evidence="1">
    <location>
        <begin position="176"/>
        <end position="199"/>
    </location>
</feature>
<feature type="transmembrane region" description="Helical" evidence="1">
    <location>
        <begin position="142"/>
        <end position="164"/>
    </location>
</feature>
<feature type="transmembrane region" description="Helical" evidence="1">
    <location>
        <begin position="293"/>
        <end position="317"/>
    </location>
</feature>
<dbReference type="InterPro" id="IPR036259">
    <property type="entry name" value="MFS_trans_sf"/>
</dbReference>
<organism evidence="2 3">
    <name type="scientific">Babesia gibsoni</name>
    <dbReference type="NCBI Taxonomy" id="33632"/>
    <lineage>
        <taxon>Eukaryota</taxon>
        <taxon>Sar</taxon>
        <taxon>Alveolata</taxon>
        <taxon>Apicomplexa</taxon>
        <taxon>Aconoidasida</taxon>
        <taxon>Piroplasmida</taxon>
        <taxon>Babesiidae</taxon>
        <taxon>Babesia</taxon>
    </lineage>
</organism>
<keyword evidence="1" id="KW-1133">Transmembrane helix</keyword>
<evidence type="ECO:0000313" key="3">
    <source>
        <dbReference type="Proteomes" id="UP001230268"/>
    </source>
</evidence>
<name>A0AAD8LM89_BABGI</name>
<dbReference type="EMBL" id="JAVEPI010000002">
    <property type="protein sequence ID" value="KAK1443439.1"/>
    <property type="molecule type" value="Genomic_DNA"/>
</dbReference>
<proteinExistence type="predicted"/>
<feature type="transmembrane region" description="Helical" evidence="1">
    <location>
        <begin position="329"/>
        <end position="349"/>
    </location>
</feature>
<accession>A0AAD8LM89</accession>
<dbReference type="SUPFAM" id="SSF103473">
    <property type="entry name" value="MFS general substrate transporter"/>
    <property type="match status" value="1"/>
</dbReference>
<reference evidence="2" key="1">
    <citation type="submission" date="2023-08" db="EMBL/GenBank/DDBJ databases">
        <title>Draft sequence of the Babesia gibsoni genome.</title>
        <authorList>
            <person name="Yamagishi J.Y."/>
            <person name="Xuan X.X."/>
        </authorList>
    </citation>
    <scope>NUCLEOTIDE SEQUENCE</scope>
    <source>
        <strain evidence="2">Azabu</strain>
    </source>
</reference>
<feature type="transmembrane region" description="Helical" evidence="1">
    <location>
        <begin position="219"/>
        <end position="236"/>
    </location>
</feature>
<feature type="transmembrane region" description="Helical" evidence="1">
    <location>
        <begin position="83"/>
        <end position="105"/>
    </location>
</feature>
<protein>
    <submittedName>
        <fullName evidence="2">Uncharacterized protein</fullName>
    </submittedName>
</protein>
<dbReference type="PANTHER" id="PTHR23525:SF1">
    <property type="entry name" value="NODULIN-LIKE DOMAIN-CONTAINING PROTEIN"/>
    <property type="match status" value="1"/>
</dbReference>
<keyword evidence="1" id="KW-0812">Transmembrane</keyword>
<keyword evidence="1" id="KW-0472">Membrane</keyword>